<evidence type="ECO:0000256" key="7">
    <source>
        <dbReference type="PIRSR" id="PIRSR603915-2"/>
    </source>
</evidence>
<evidence type="ECO:0000256" key="8">
    <source>
        <dbReference type="SAM" id="Coils"/>
    </source>
</evidence>
<keyword evidence="8" id="KW-0175">Coiled coil</keyword>
<evidence type="ECO:0000256" key="6">
    <source>
        <dbReference type="ARBA" id="ARBA00023180"/>
    </source>
</evidence>
<dbReference type="OrthoDB" id="444119at2759"/>
<feature type="disulfide bond" evidence="7">
    <location>
        <begin position="259"/>
        <end position="272"/>
    </location>
</feature>
<feature type="transmembrane region" description="Helical" evidence="10">
    <location>
        <begin position="412"/>
        <end position="431"/>
    </location>
</feature>
<comment type="similarity">
    <text evidence="2">Belongs to the polycystin family.</text>
</comment>
<dbReference type="InterPro" id="IPR051223">
    <property type="entry name" value="Polycystin"/>
</dbReference>
<dbReference type="InterPro" id="IPR046791">
    <property type="entry name" value="Polycystin_dom"/>
</dbReference>
<dbReference type="EMBL" id="BRXW01000393">
    <property type="protein sequence ID" value="GMH50237.1"/>
    <property type="molecule type" value="Genomic_DNA"/>
</dbReference>
<protein>
    <recommendedName>
        <fullName evidence="15">Polycystin-2</fullName>
    </recommendedName>
</protein>
<dbReference type="AlphaFoldDB" id="A0A9W7DPU7"/>
<evidence type="ECO:0000259" key="11">
    <source>
        <dbReference type="Pfam" id="PF08016"/>
    </source>
</evidence>
<feature type="compositionally biased region" description="Gly residues" evidence="9">
    <location>
        <begin position="36"/>
        <end position="46"/>
    </location>
</feature>
<feature type="transmembrane region" description="Helical" evidence="10">
    <location>
        <begin position="500"/>
        <end position="520"/>
    </location>
</feature>
<comment type="caution">
    <text evidence="13">The sequence shown here is derived from an EMBL/GenBank/DDBJ whole genome shotgun (WGS) entry which is preliminary data.</text>
</comment>
<organism evidence="13 14">
    <name type="scientific">Triparma laevis f. longispina</name>
    <dbReference type="NCBI Taxonomy" id="1714387"/>
    <lineage>
        <taxon>Eukaryota</taxon>
        <taxon>Sar</taxon>
        <taxon>Stramenopiles</taxon>
        <taxon>Ochrophyta</taxon>
        <taxon>Bolidophyceae</taxon>
        <taxon>Parmales</taxon>
        <taxon>Triparmaceae</taxon>
        <taxon>Triparma</taxon>
    </lineage>
</organism>
<feature type="transmembrane region" description="Helical" evidence="10">
    <location>
        <begin position="452"/>
        <end position="471"/>
    </location>
</feature>
<dbReference type="InterPro" id="IPR013122">
    <property type="entry name" value="PKD1_2_channel"/>
</dbReference>
<feature type="transmembrane region" description="Helical" evidence="10">
    <location>
        <begin position="142"/>
        <end position="161"/>
    </location>
</feature>
<feature type="transmembrane region" description="Helical" evidence="10">
    <location>
        <begin position="605"/>
        <end position="626"/>
    </location>
</feature>
<dbReference type="PANTHER" id="PTHR10877">
    <property type="entry name" value="POLYCYSTIN FAMILY MEMBER"/>
    <property type="match status" value="1"/>
</dbReference>
<name>A0A9W7DPU7_9STRA</name>
<dbReference type="PANTHER" id="PTHR10877:SF197">
    <property type="entry name" value="POLYCYSTIC KIDNEY DISEASE PROTEIN 1-LIKE 2"/>
    <property type="match status" value="1"/>
</dbReference>
<comment type="subcellular location">
    <subcellularLocation>
        <location evidence="1">Membrane</location>
        <topology evidence="1">Multi-pass membrane protein</topology>
    </subcellularLocation>
</comment>
<evidence type="ECO:0008006" key="15">
    <source>
        <dbReference type="Google" id="ProtNLM"/>
    </source>
</evidence>
<dbReference type="Pfam" id="PF08016">
    <property type="entry name" value="PKD_channel"/>
    <property type="match status" value="1"/>
</dbReference>
<accession>A0A9W7DPU7</accession>
<evidence type="ECO:0000256" key="10">
    <source>
        <dbReference type="SAM" id="Phobius"/>
    </source>
</evidence>
<feature type="region of interest" description="Disordered" evidence="9">
    <location>
        <begin position="1"/>
        <end position="54"/>
    </location>
</feature>
<feature type="domain" description="Polycystin" evidence="12">
    <location>
        <begin position="194"/>
        <end position="394"/>
    </location>
</feature>
<keyword evidence="6" id="KW-0325">Glycoprotein</keyword>
<evidence type="ECO:0000256" key="2">
    <source>
        <dbReference type="ARBA" id="ARBA00007200"/>
    </source>
</evidence>
<dbReference type="GO" id="GO:0016020">
    <property type="term" value="C:membrane"/>
    <property type="evidence" value="ECO:0007669"/>
    <property type="project" value="UniProtKB-SubCell"/>
</dbReference>
<dbReference type="GO" id="GO:0005262">
    <property type="term" value="F:calcium channel activity"/>
    <property type="evidence" value="ECO:0007669"/>
    <property type="project" value="TreeGrafter"/>
</dbReference>
<keyword evidence="5 10" id="KW-0472">Membrane</keyword>
<dbReference type="Pfam" id="PF20519">
    <property type="entry name" value="Polycystin_dom"/>
    <property type="match status" value="1"/>
</dbReference>
<evidence type="ECO:0000256" key="5">
    <source>
        <dbReference type="ARBA" id="ARBA00023136"/>
    </source>
</evidence>
<evidence type="ECO:0000256" key="3">
    <source>
        <dbReference type="ARBA" id="ARBA00022692"/>
    </source>
</evidence>
<reference evidence="14" key="1">
    <citation type="journal article" date="2023" name="Commun. Biol.">
        <title>Genome analysis of Parmales, the sister group of diatoms, reveals the evolutionary specialization of diatoms from phago-mixotrophs to photoautotrophs.</title>
        <authorList>
            <person name="Ban H."/>
            <person name="Sato S."/>
            <person name="Yoshikawa S."/>
            <person name="Yamada K."/>
            <person name="Nakamura Y."/>
            <person name="Ichinomiya M."/>
            <person name="Sato N."/>
            <person name="Blanc-Mathieu R."/>
            <person name="Endo H."/>
            <person name="Kuwata A."/>
            <person name="Ogata H."/>
        </authorList>
    </citation>
    <scope>NUCLEOTIDE SEQUENCE [LARGE SCALE GENOMIC DNA]</scope>
    <source>
        <strain evidence="14">NIES 3700</strain>
    </source>
</reference>
<evidence type="ECO:0000313" key="13">
    <source>
        <dbReference type="EMBL" id="GMH50237.1"/>
    </source>
</evidence>
<feature type="transmembrane region" description="Helical" evidence="10">
    <location>
        <begin position="540"/>
        <end position="562"/>
    </location>
</feature>
<evidence type="ECO:0000259" key="12">
    <source>
        <dbReference type="Pfam" id="PF20519"/>
    </source>
</evidence>
<dbReference type="GO" id="GO:0005509">
    <property type="term" value="F:calcium ion binding"/>
    <property type="evidence" value="ECO:0007669"/>
    <property type="project" value="InterPro"/>
</dbReference>
<keyword evidence="4 10" id="KW-1133">Transmembrane helix</keyword>
<feature type="coiled-coil region" evidence="8">
    <location>
        <begin position="89"/>
        <end position="121"/>
    </location>
</feature>
<evidence type="ECO:0000256" key="4">
    <source>
        <dbReference type="ARBA" id="ARBA00022989"/>
    </source>
</evidence>
<evidence type="ECO:0000256" key="9">
    <source>
        <dbReference type="SAM" id="MobiDB-lite"/>
    </source>
</evidence>
<dbReference type="Gene3D" id="1.10.287.70">
    <property type="match status" value="1"/>
</dbReference>
<evidence type="ECO:0000313" key="14">
    <source>
        <dbReference type="Proteomes" id="UP001165122"/>
    </source>
</evidence>
<dbReference type="GO" id="GO:0050982">
    <property type="term" value="P:detection of mechanical stimulus"/>
    <property type="evidence" value="ECO:0007669"/>
    <property type="project" value="TreeGrafter"/>
</dbReference>
<feature type="domain" description="Polycystin cation channel PKD1/PKD2" evidence="11">
    <location>
        <begin position="415"/>
        <end position="632"/>
    </location>
</feature>
<evidence type="ECO:0000256" key="1">
    <source>
        <dbReference type="ARBA" id="ARBA00004141"/>
    </source>
</evidence>
<dbReference type="Proteomes" id="UP001165122">
    <property type="component" value="Unassembled WGS sequence"/>
</dbReference>
<dbReference type="PRINTS" id="PR01433">
    <property type="entry name" value="POLYCYSTIN2"/>
</dbReference>
<proteinExistence type="inferred from homology"/>
<gene>
    <name evidence="13" type="ORF">TrLO_g9442</name>
</gene>
<keyword evidence="3 10" id="KW-0812">Transmembrane</keyword>
<sequence>MLNAMKALSPKPQDQEPNFDQILDEPDVNGLEQQGQGDGEGGGGSGKKNKKKKKASAELQNYYYDKLSKDRTESHVLEELDTANVNVTEDEEEDELERERALREEEEMAAARAELENSTQTTRFEDGKARIFFIKTTWSVEFVHLLHYAIFLSLITIVTLWRPTIQRYFVHTAMHDNLIDQFNVKKTPQVVPYEMINTKEQFFGWMRYTFTPTLFPELESPRQMPNGTKNDYDTKVAEDMGYRLGAVRLRQLRVEDGSCALPERFQRAVTRCHSKFVPDEEDVHDFKANLGTRDGVAWQSEAELNTGNFYSHMSKQTYEGSGFEYFFDVTEDDELGLETWKTLYDDTWVDFGTRMVSIDFTVYNPAIDLLVWGTHVVEFMPSGDVIPTFHFRVFDEWKYLRVWDGDDTDGQIWALLLIEIAMYAYVVSYLWEEFREMFYWGPKVYFGSWMNIAELFNLVVFFNTAVFRYLAFSKIGELAPTFGDDNSFVDMRTFGTYSQVAMNLLACNALMSYCKIFKYLKFHRGITQFVETIYEATFEVAVFLTILLIIIVSFGLSFHIAFGHVSRSYMDFPEALFTLFKSTMGQFTIREIETVNSSGRYLGPFLFISFIMVNIFVVLSMLYAMVRLSYRHVRDKMLNEELHPENSPIVQDLTRIMTGWLKFLQYFPGIQGKEFTEQSAIRRRKRIALWLSGESELVHRARAKKAREKEKELALLGDEARKRLENGGDDDMEVRPLVKDPRKDLLATLVDVEAKQRRMLTGIENLSRTVRAQTFNAINKQMEDIVNDD</sequence>
<dbReference type="InterPro" id="IPR003915">
    <property type="entry name" value="PKD_2"/>
</dbReference>
<keyword evidence="14" id="KW-1185">Reference proteome</keyword>